<dbReference type="InterPro" id="IPR036259">
    <property type="entry name" value="MFS_trans_sf"/>
</dbReference>
<keyword evidence="2" id="KW-0472">Membrane</keyword>
<dbReference type="Gene3D" id="1.20.1250.20">
    <property type="entry name" value="MFS general substrate transporter like domains"/>
    <property type="match status" value="1"/>
</dbReference>
<feature type="transmembrane region" description="Helical" evidence="2">
    <location>
        <begin position="5"/>
        <end position="23"/>
    </location>
</feature>
<dbReference type="GO" id="GO:0016020">
    <property type="term" value="C:membrane"/>
    <property type="evidence" value="ECO:0007669"/>
    <property type="project" value="UniProtKB-SubCell"/>
</dbReference>
<feature type="transmembrane region" description="Helical" evidence="2">
    <location>
        <begin position="360"/>
        <end position="377"/>
    </location>
</feature>
<dbReference type="GO" id="GO:0008028">
    <property type="term" value="F:monocarboxylic acid transmembrane transporter activity"/>
    <property type="evidence" value="ECO:0007669"/>
    <property type="project" value="TreeGrafter"/>
</dbReference>
<dbReference type="CDD" id="cd17352">
    <property type="entry name" value="MFS_MCT_SLC16"/>
    <property type="match status" value="1"/>
</dbReference>
<feature type="transmembrane region" description="Helical" evidence="2">
    <location>
        <begin position="105"/>
        <end position="126"/>
    </location>
</feature>
<name>A0AAV2ID19_LYMST</name>
<dbReference type="Proteomes" id="UP001497497">
    <property type="component" value="Unassembled WGS sequence"/>
</dbReference>
<evidence type="ECO:0000313" key="5">
    <source>
        <dbReference type="Proteomes" id="UP001497497"/>
    </source>
</evidence>
<evidence type="ECO:0000256" key="1">
    <source>
        <dbReference type="ARBA" id="ARBA00004141"/>
    </source>
</evidence>
<sequence>PDGGYGWFVVLGCFIMHVIMGGLDRSEGVFFLLLQDTFSHSAQLTAWPGAIVCTLQLLLGPLANALCSKYSVRTVVIVGGLLMSSGLILNCSATSLYFLIFSHAIVGGVGRGLVYAPALIIVGMYFDRRVGLAAGLGTSGVGIGTFVIVPLAQYLSEHHGFIVTYLIMGGLSLNMLVAGMLFRPLSMHYKITRSRRYQTKSGQASEEAATLHPYKPKLNNVRKHNGHYDNQPNCSAEQEGVVSGATSLPVEVVMGKQKQRRDVKMRSDKKCPARLHAWITKLFHFYLLKEPPFLMFCVSIWLFAMAFRAAFTFMPALVKSRGIPESEAAMALSTAGAVDTIGRIVAGLLLDTSLLRPHRLVLYNVVVFCVAGVAFILPSLTTIASFCVFCGLYGLFTGAFISQKSVVLVDLLGQEHMASSFGLLIGFQGVGSLLGPPLAGTLKDRFGSYDEAFYLGGGLLLVSGLLMV</sequence>
<evidence type="ECO:0000256" key="2">
    <source>
        <dbReference type="SAM" id="Phobius"/>
    </source>
</evidence>
<reference evidence="4 5" key="1">
    <citation type="submission" date="2024-04" db="EMBL/GenBank/DDBJ databases">
        <authorList>
            <consortium name="Genoscope - CEA"/>
            <person name="William W."/>
        </authorList>
    </citation>
    <scope>NUCLEOTIDE SEQUENCE [LARGE SCALE GENOMIC DNA]</scope>
</reference>
<feature type="domain" description="Major facilitator superfamily (MFS) profile" evidence="3">
    <location>
        <begin position="5"/>
        <end position="468"/>
    </location>
</feature>
<dbReference type="SUPFAM" id="SSF103473">
    <property type="entry name" value="MFS general substrate transporter"/>
    <property type="match status" value="1"/>
</dbReference>
<comment type="caution">
    <text evidence="4">The sequence shown here is derived from an EMBL/GenBank/DDBJ whole genome shotgun (WGS) entry which is preliminary data.</text>
</comment>
<keyword evidence="2" id="KW-0812">Transmembrane</keyword>
<comment type="subcellular location">
    <subcellularLocation>
        <location evidence="1">Membrane</location>
        <topology evidence="1">Multi-pass membrane protein</topology>
    </subcellularLocation>
</comment>
<dbReference type="AlphaFoldDB" id="A0AAV2ID19"/>
<dbReference type="PANTHER" id="PTHR11360">
    <property type="entry name" value="MONOCARBOXYLATE TRANSPORTER"/>
    <property type="match status" value="1"/>
</dbReference>
<keyword evidence="2" id="KW-1133">Transmembrane helix</keyword>
<evidence type="ECO:0000259" key="3">
    <source>
        <dbReference type="PROSITE" id="PS50850"/>
    </source>
</evidence>
<organism evidence="4 5">
    <name type="scientific">Lymnaea stagnalis</name>
    <name type="common">Great pond snail</name>
    <name type="synonym">Helix stagnalis</name>
    <dbReference type="NCBI Taxonomy" id="6523"/>
    <lineage>
        <taxon>Eukaryota</taxon>
        <taxon>Metazoa</taxon>
        <taxon>Spiralia</taxon>
        <taxon>Lophotrochozoa</taxon>
        <taxon>Mollusca</taxon>
        <taxon>Gastropoda</taxon>
        <taxon>Heterobranchia</taxon>
        <taxon>Euthyneura</taxon>
        <taxon>Panpulmonata</taxon>
        <taxon>Hygrophila</taxon>
        <taxon>Lymnaeoidea</taxon>
        <taxon>Lymnaeidae</taxon>
        <taxon>Lymnaea</taxon>
    </lineage>
</organism>
<dbReference type="InterPro" id="IPR050327">
    <property type="entry name" value="Proton-linked_MCT"/>
</dbReference>
<dbReference type="InterPro" id="IPR020846">
    <property type="entry name" value="MFS_dom"/>
</dbReference>
<evidence type="ECO:0000313" key="4">
    <source>
        <dbReference type="EMBL" id="CAL1543935.1"/>
    </source>
</evidence>
<feature type="transmembrane region" description="Helical" evidence="2">
    <location>
        <begin position="328"/>
        <end position="348"/>
    </location>
</feature>
<dbReference type="EMBL" id="CAXITT010000585">
    <property type="protein sequence ID" value="CAL1543935.1"/>
    <property type="molecule type" value="Genomic_DNA"/>
</dbReference>
<dbReference type="PROSITE" id="PS50850">
    <property type="entry name" value="MFS"/>
    <property type="match status" value="1"/>
</dbReference>
<dbReference type="PANTHER" id="PTHR11360:SF284">
    <property type="entry name" value="EG:103B4.3 PROTEIN-RELATED"/>
    <property type="match status" value="1"/>
</dbReference>
<protein>
    <recommendedName>
        <fullName evidence="3">Major facilitator superfamily (MFS) profile domain-containing protein</fullName>
    </recommendedName>
</protein>
<proteinExistence type="predicted"/>
<feature type="transmembrane region" description="Helical" evidence="2">
    <location>
        <begin position="161"/>
        <end position="182"/>
    </location>
</feature>
<feature type="transmembrane region" description="Helical" evidence="2">
    <location>
        <begin position="293"/>
        <end position="316"/>
    </location>
</feature>
<feature type="transmembrane region" description="Helical" evidence="2">
    <location>
        <begin position="43"/>
        <end position="63"/>
    </location>
</feature>
<keyword evidence="5" id="KW-1185">Reference proteome</keyword>
<feature type="transmembrane region" description="Helical" evidence="2">
    <location>
        <begin position="421"/>
        <end position="439"/>
    </location>
</feature>
<accession>A0AAV2ID19</accession>
<feature type="non-terminal residue" evidence="4">
    <location>
        <position position="468"/>
    </location>
</feature>
<feature type="transmembrane region" description="Helical" evidence="2">
    <location>
        <begin position="133"/>
        <end position="155"/>
    </location>
</feature>
<dbReference type="InterPro" id="IPR011701">
    <property type="entry name" value="MFS"/>
</dbReference>
<feature type="non-terminal residue" evidence="4">
    <location>
        <position position="1"/>
    </location>
</feature>
<dbReference type="Pfam" id="PF07690">
    <property type="entry name" value="MFS_1"/>
    <property type="match status" value="1"/>
</dbReference>
<feature type="transmembrane region" description="Helical" evidence="2">
    <location>
        <begin position="75"/>
        <end position="99"/>
    </location>
</feature>
<gene>
    <name evidence="4" type="ORF">GSLYS_00017448001</name>
</gene>